<dbReference type="Proteomes" id="UP001151760">
    <property type="component" value="Unassembled WGS sequence"/>
</dbReference>
<name>A0ABQ5G864_9ASTR</name>
<reference evidence="1" key="2">
    <citation type="submission" date="2022-01" db="EMBL/GenBank/DDBJ databases">
        <authorList>
            <person name="Yamashiro T."/>
            <person name="Shiraishi A."/>
            <person name="Satake H."/>
            <person name="Nakayama K."/>
        </authorList>
    </citation>
    <scope>NUCLEOTIDE SEQUENCE</scope>
</reference>
<evidence type="ECO:0000313" key="2">
    <source>
        <dbReference type="Proteomes" id="UP001151760"/>
    </source>
</evidence>
<dbReference type="EMBL" id="BQNB010018199">
    <property type="protein sequence ID" value="GJT71799.1"/>
    <property type="molecule type" value="Genomic_DNA"/>
</dbReference>
<keyword evidence="2" id="KW-1185">Reference proteome</keyword>
<gene>
    <name evidence="1" type="ORF">Tco_1031085</name>
</gene>
<sequence length="235" mass="27052">MNYLLQAIPNDTYNSVDACKNAKEMWERIKRLMYGSEDGRVDIQTKNARYGGNGNRNAWRQNRNQAFNARNMNDESHYARDCQKPRGRDAKYFREKMLLDMKDEAESNLNAKENDFILDNSFGDETLEELTAAVIMLARIQLADGNDVTGPTYDAKVVSEVNASHNAREQMNHVKSKTIIHTSDDDQIDSNIIFDYPYVANNGGTSEHDSNDHDEYHNIQRLSYNVQRESEIKND</sequence>
<comment type="caution">
    <text evidence="1">The sequence shown here is derived from an EMBL/GenBank/DDBJ whole genome shotgun (WGS) entry which is preliminary data.</text>
</comment>
<organism evidence="1 2">
    <name type="scientific">Tanacetum coccineum</name>
    <dbReference type="NCBI Taxonomy" id="301880"/>
    <lineage>
        <taxon>Eukaryota</taxon>
        <taxon>Viridiplantae</taxon>
        <taxon>Streptophyta</taxon>
        <taxon>Embryophyta</taxon>
        <taxon>Tracheophyta</taxon>
        <taxon>Spermatophyta</taxon>
        <taxon>Magnoliopsida</taxon>
        <taxon>eudicotyledons</taxon>
        <taxon>Gunneridae</taxon>
        <taxon>Pentapetalae</taxon>
        <taxon>asterids</taxon>
        <taxon>campanulids</taxon>
        <taxon>Asterales</taxon>
        <taxon>Asteraceae</taxon>
        <taxon>Asteroideae</taxon>
        <taxon>Anthemideae</taxon>
        <taxon>Anthemidinae</taxon>
        <taxon>Tanacetum</taxon>
    </lineage>
</organism>
<proteinExistence type="predicted"/>
<reference evidence="1" key="1">
    <citation type="journal article" date="2022" name="Int. J. Mol. Sci.">
        <title>Draft Genome of Tanacetum Coccineum: Genomic Comparison of Closely Related Tanacetum-Family Plants.</title>
        <authorList>
            <person name="Yamashiro T."/>
            <person name="Shiraishi A."/>
            <person name="Nakayama K."/>
            <person name="Satake H."/>
        </authorList>
    </citation>
    <scope>NUCLEOTIDE SEQUENCE</scope>
</reference>
<protein>
    <submittedName>
        <fullName evidence="1">Uncharacterized protein</fullName>
    </submittedName>
</protein>
<accession>A0ABQ5G864</accession>
<evidence type="ECO:0000313" key="1">
    <source>
        <dbReference type="EMBL" id="GJT71799.1"/>
    </source>
</evidence>